<keyword evidence="7 9" id="KW-0378">Hydrolase</keyword>
<feature type="binding site" evidence="9">
    <location>
        <position position="150"/>
    </location>
    <ligand>
        <name>Mg(2+)</name>
        <dbReference type="ChEBI" id="CHEBI:18420"/>
    </ligand>
</feature>
<proteinExistence type="inferred from homology"/>
<keyword evidence="9" id="KW-0699">rRNA-binding</keyword>
<comment type="cofactor">
    <cofactor evidence="9">
        <name>Mg(2+)</name>
        <dbReference type="ChEBI" id="CHEBI:18420"/>
    </cofactor>
</comment>
<gene>
    <name evidence="9" type="primary">rnc</name>
    <name evidence="12" type="ORF">SAMN05421753_101388</name>
</gene>
<dbReference type="GO" id="GO:0019843">
    <property type="term" value="F:rRNA binding"/>
    <property type="evidence" value="ECO:0007669"/>
    <property type="project" value="UniProtKB-KW"/>
</dbReference>
<dbReference type="STRING" id="1576369.SAMN05421753_101388"/>
<dbReference type="InterPro" id="IPR011907">
    <property type="entry name" value="RNase_III"/>
</dbReference>
<evidence type="ECO:0000256" key="8">
    <source>
        <dbReference type="ARBA" id="ARBA00022884"/>
    </source>
</evidence>
<dbReference type="Proteomes" id="UP000199518">
    <property type="component" value="Unassembled WGS sequence"/>
</dbReference>
<dbReference type="GO" id="GO:0005737">
    <property type="term" value="C:cytoplasm"/>
    <property type="evidence" value="ECO:0007669"/>
    <property type="project" value="UniProtKB-SubCell"/>
</dbReference>
<dbReference type="AlphaFoldDB" id="A0A1I3BES7"/>
<dbReference type="SMART" id="SM00535">
    <property type="entry name" value="RIBOc"/>
    <property type="match status" value="1"/>
</dbReference>
<evidence type="ECO:0000256" key="5">
    <source>
        <dbReference type="ARBA" id="ARBA00022722"/>
    </source>
</evidence>
<keyword evidence="8 9" id="KW-0694">RNA-binding</keyword>
<keyword evidence="4 9" id="KW-0507">mRNA processing</keyword>
<accession>A0A1I3BES7</accession>
<dbReference type="SMART" id="SM00358">
    <property type="entry name" value="DSRM"/>
    <property type="match status" value="1"/>
</dbReference>
<evidence type="ECO:0000256" key="6">
    <source>
        <dbReference type="ARBA" id="ARBA00022759"/>
    </source>
</evidence>
<dbReference type="Pfam" id="PF14622">
    <property type="entry name" value="Ribonucleas_3_3"/>
    <property type="match status" value="1"/>
</dbReference>
<dbReference type="GO" id="GO:0003725">
    <property type="term" value="F:double-stranded RNA binding"/>
    <property type="evidence" value="ECO:0007669"/>
    <property type="project" value="TreeGrafter"/>
</dbReference>
<dbReference type="NCBIfam" id="TIGR02191">
    <property type="entry name" value="RNaseIII"/>
    <property type="match status" value="1"/>
</dbReference>
<dbReference type="GO" id="GO:0046872">
    <property type="term" value="F:metal ion binding"/>
    <property type="evidence" value="ECO:0007669"/>
    <property type="project" value="UniProtKB-KW"/>
</dbReference>
<dbReference type="SUPFAM" id="SSF54768">
    <property type="entry name" value="dsRNA-binding domain-like"/>
    <property type="match status" value="1"/>
</dbReference>
<comment type="subcellular location">
    <subcellularLocation>
        <location evidence="9">Cytoplasm</location>
    </subcellularLocation>
</comment>
<dbReference type="PANTHER" id="PTHR11207">
    <property type="entry name" value="RIBONUCLEASE III"/>
    <property type="match status" value="1"/>
</dbReference>
<feature type="active site" evidence="9">
    <location>
        <position position="150"/>
    </location>
</feature>
<dbReference type="GO" id="GO:0006397">
    <property type="term" value="P:mRNA processing"/>
    <property type="evidence" value="ECO:0007669"/>
    <property type="project" value="UniProtKB-UniRule"/>
</dbReference>
<dbReference type="PANTHER" id="PTHR11207:SF0">
    <property type="entry name" value="RIBONUCLEASE 3"/>
    <property type="match status" value="1"/>
</dbReference>
<keyword evidence="9" id="KW-0819">tRNA processing</keyword>
<dbReference type="PROSITE" id="PS50137">
    <property type="entry name" value="DS_RBD"/>
    <property type="match status" value="1"/>
</dbReference>
<evidence type="ECO:0000259" key="10">
    <source>
        <dbReference type="PROSITE" id="PS50137"/>
    </source>
</evidence>
<evidence type="ECO:0000313" key="12">
    <source>
        <dbReference type="EMBL" id="SFH60221.1"/>
    </source>
</evidence>
<dbReference type="InterPro" id="IPR036389">
    <property type="entry name" value="RNase_III_sf"/>
</dbReference>
<evidence type="ECO:0000256" key="4">
    <source>
        <dbReference type="ARBA" id="ARBA00022664"/>
    </source>
</evidence>
<dbReference type="RefSeq" id="WP_245764486.1">
    <property type="nucleotide sequence ID" value="NZ_FOQD01000001.1"/>
</dbReference>
<comment type="similarity">
    <text evidence="2">Belongs to the ribonuclease III family.</text>
</comment>
<comment type="caution">
    <text evidence="9">Lacks conserved residue(s) required for the propagation of feature annotation.</text>
</comment>
<dbReference type="Gene3D" id="3.30.160.20">
    <property type="match status" value="1"/>
</dbReference>
<dbReference type="InterPro" id="IPR000999">
    <property type="entry name" value="RNase_III_dom"/>
</dbReference>
<dbReference type="Pfam" id="PF00035">
    <property type="entry name" value="dsrm"/>
    <property type="match status" value="1"/>
</dbReference>
<protein>
    <recommendedName>
        <fullName evidence="9">Ribonuclease 3</fullName>
        <ecNumber evidence="9">3.1.26.3</ecNumber>
    </recommendedName>
    <alternativeName>
        <fullName evidence="9">Ribonuclease III</fullName>
        <shortName evidence="9">RNase III</shortName>
    </alternativeName>
</protein>
<comment type="catalytic activity">
    <reaction evidence="1 9">
        <text>Endonucleolytic cleavage to 5'-phosphomonoester.</text>
        <dbReference type="EC" id="3.1.26.3"/>
    </reaction>
</comment>
<dbReference type="GO" id="GO:0008033">
    <property type="term" value="P:tRNA processing"/>
    <property type="evidence" value="ECO:0007669"/>
    <property type="project" value="UniProtKB-KW"/>
</dbReference>
<dbReference type="SUPFAM" id="SSF69065">
    <property type="entry name" value="RNase III domain-like"/>
    <property type="match status" value="1"/>
</dbReference>
<dbReference type="HAMAP" id="MF_00104">
    <property type="entry name" value="RNase_III"/>
    <property type="match status" value="1"/>
</dbReference>
<feature type="binding site" evidence="9">
    <location>
        <position position="75"/>
    </location>
    <ligand>
        <name>Mg(2+)</name>
        <dbReference type="ChEBI" id="CHEBI:18420"/>
    </ligand>
</feature>
<dbReference type="CDD" id="cd10845">
    <property type="entry name" value="DSRM_RNAse_III_family"/>
    <property type="match status" value="1"/>
</dbReference>
<comment type="subunit">
    <text evidence="9">Homodimer.</text>
</comment>
<keyword evidence="3 9" id="KW-0698">rRNA processing</keyword>
<keyword evidence="9" id="KW-0460">Magnesium</keyword>
<keyword evidence="13" id="KW-1185">Reference proteome</keyword>
<keyword evidence="6 9" id="KW-0255">Endonuclease</keyword>
<dbReference type="EC" id="3.1.26.3" evidence="9"/>
<evidence type="ECO:0000259" key="11">
    <source>
        <dbReference type="PROSITE" id="PS50142"/>
    </source>
</evidence>
<comment type="function">
    <text evidence="9">Digests double-stranded RNA. Involved in the processing of primary rRNA transcript to yield the immediate precursors to the large and small rRNAs (23S and 16S). Processes some mRNAs, and tRNAs when they are encoded in the rRNA operon. Processes pre-crRNA and tracrRNA of type II CRISPR loci if present in the organism.</text>
</comment>
<keyword evidence="9" id="KW-0963">Cytoplasm</keyword>
<dbReference type="GO" id="GO:0006364">
    <property type="term" value="P:rRNA processing"/>
    <property type="evidence" value="ECO:0007669"/>
    <property type="project" value="UniProtKB-UniRule"/>
</dbReference>
<evidence type="ECO:0000256" key="7">
    <source>
        <dbReference type="ARBA" id="ARBA00022801"/>
    </source>
</evidence>
<dbReference type="FunFam" id="1.10.1520.10:FF:000001">
    <property type="entry name" value="Ribonuclease 3"/>
    <property type="match status" value="1"/>
</dbReference>
<dbReference type="Gene3D" id="1.10.1520.10">
    <property type="entry name" value="Ribonuclease III domain"/>
    <property type="match status" value="1"/>
</dbReference>
<sequence length="269" mass="29463">MNSDSISDLTSPDPAAADDLLIEDALVEVVELSLDRLEGCQKILKYQFRETPLLLRCLTHASAARTRLESNERLEFLGDAILGAVVCEMLYEMFPESSEGELTRIKSVVVSRTTCARVVQDLGLQEYLILGKGISTHVHVPTSILATAFEALIGGVYLDGGYAMAREFVRWVIAEDVFGAAESAIGVNYKSLFQQRTQRLFGETPLYRVLDERGPDHSKCFQVAAVVGVKNFSPAWGSSKKIAEQRAAHNALCELDGEPVPHDDSTAGE</sequence>
<keyword evidence="5 9" id="KW-0540">Nuclease</keyword>
<reference evidence="13" key="1">
    <citation type="submission" date="2016-10" db="EMBL/GenBank/DDBJ databases">
        <authorList>
            <person name="Varghese N."/>
            <person name="Submissions S."/>
        </authorList>
    </citation>
    <scope>NUCLEOTIDE SEQUENCE [LARGE SCALE GENOMIC DNA]</scope>
    <source>
        <strain evidence="13">DSM 26348</strain>
    </source>
</reference>
<feature type="domain" description="DRBM" evidence="10">
    <location>
        <begin position="188"/>
        <end position="257"/>
    </location>
</feature>
<feature type="active site" evidence="9">
    <location>
        <position position="79"/>
    </location>
</feature>
<dbReference type="InterPro" id="IPR014720">
    <property type="entry name" value="dsRBD_dom"/>
</dbReference>
<name>A0A1I3BES7_9PLAN</name>
<dbReference type="PROSITE" id="PS00517">
    <property type="entry name" value="RNASE_3_1"/>
    <property type="match status" value="1"/>
</dbReference>
<dbReference type="GO" id="GO:0010468">
    <property type="term" value="P:regulation of gene expression"/>
    <property type="evidence" value="ECO:0007669"/>
    <property type="project" value="TreeGrafter"/>
</dbReference>
<evidence type="ECO:0000313" key="13">
    <source>
        <dbReference type="Proteomes" id="UP000199518"/>
    </source>
</evidence>
<organism evidence="12 13">
    <name type="scientific">Planctomicrobium piriforme</name>
    <dbReference type="NCBI Taxonomy" id="1576369"/>
    <lineage>
        <taxon>Bacteria</taxon>
        <taxon>Pseudomonadati</taxon>
        <taxon>Planctomycetota</taxon>
        <taxon>Planctomycetia</taxon>
        <taxon>Planctomycetales</taxon>
        <taxon>Planctomycetaceae</taxon>
        <taxon>Planctomicrobium</taxon>
    </lineage>
</organism>
<evidence type="ECO:0000256" key="2">
    <source>
        <dbReference type="ARBA" id="ARBA00010183"/>
    </source>
</evidence>
<keyword evidence="9" id="KW-0479">Metal-binding</keyword>
<dbReference type="GO" id="GO:0004525">
    <property type="term" value="F:ribonuclease III activity"/>
    <property type="evidence" value="ECO:0007669"/>
    <property type="project" value="UniProtKB-UniRule"/>
</dbReference>
<feature type="domain" description="RNase III" evidence="11">
    <location>
        <begin position="37"/>
        <end position="161"/>
    </location>
</feature>
<dbReference type="CDD" id="cd00593">
    <property type="entry name" value="RIBOc"/>
    <property type="match status" value="1"/>
</dbReference>
<dbReference type="EMBL" id="FOQD01000001">
    <property type="protein sequence ID" value="SFH60221.1"/>
    <property type="molecule type" value="Genomic_DNA"/>
</dbReference>
<evidence type="ECO:0000256" key="9">
    <source>
        <dbReference type="HAMAP-Rule" id="MF_00104"/>
    </source>
</evidence>
<evidence type="ECO:0000256" key="1">
    <source>
        <dbReference type="ARBA" id="ARBA00000109"/>
    </source>
</evidence>
<dbReference type="PROSITE" id="PS50142">
    <property type="entry name" value="RNASE_3_2"/>
    <property type="match status" value="1"/>
</dbReference>
<evidence type="ECO:0000256" key="3">
    <source>
        <dbReference type="ARBA" id="ARBA00022552"/>
    </source>
</evidence>